<comment type="subcellular location">
    <subcellularLocation>
        <location evidence="1">Periplasm</location>
    </subcellularLocation>
</comment>
<dbReference type="PROSITE" id="PS00757">
    <property type="entry name" value="PROK_SULFATE_BIND_2"/>
    <property type="match status" value="1"/>
</dbReference>
<dbReference type="Pfam" id="PF13531">
    <property type="entry name" value="SBP_bac_11"/>
    <property type="match status" value="1"/>
</dbReference>
<evidence type="ECO:0000256" key="2">
    <source>
        <dbReference type="ARBA" id="ARBA00006099"/>
    </source>
</evidence>
<feature type="domain" description="EAL" evidence="8">
    <location>
        <begin position="385"/>
        <end position="639"/>
    </location>
</feature>
<dbReference type="CDD" id="cd01948">
    <property type="entry name" value="EAL"/>
    <property type="match status" value="1"/>
</dbReference>
<evidence type="ECO:0000256" key="3">
    <source>
        <dbReference type="ARBA" id="ARBA00022448"/>
    </source>
</evidence>
<dbReference type="AlphaFoldDB" id="A0A5A7MUB5"/>
<dbReference type="GO" id="GO:1902358">
    <property type="term" value="P:sulfate transmembrane transport"/>
    <property type="evidence" value="ECO:0007669"/>
    <property type="project" value="InterPro"/>
</dbReference>
<reference evidence="9 10" key="1">
    <citation type="submission" date="2019-09" db="EMBL/GenBank/DDBJ databases">
        <title>NBRP : Genome information of microbial organism related human and environment.</title>
        <authorList>
            <person name="Hattori M."/>
            <person name="Oshima K."/>
            <person name="Inaba H."/>
            <person name="Suda W."/>
            <person name="Sakamoto M."/>
            <person name="Iino T."/>
            <person name="Kitahara M."/>
            <person name="Oshida Y."/>
            <person name="Iida T."/>
            <person name="Kudo T."/>
            <person name="Itoh T."/>
            <person name="Ohkuma M."/>
        </authorList>
    </citation>
    <scope>NUCLEOTIDE SEQUENCE [LARGE SCALE GENOMIC DNA]</scope>
    <source>
        <strain evidence="9 10">Hi-2</strain>
    </source>
</reference>
<dbReference type="NCBIfam" id="TIGR00971">
    <property type="entry name" value="3a0106s03"/>
    <property type="match status" value="1"/>
</dbReference>
<protein>
    <recommendedName>
        <fullName evidence="8">EAL domain-containing protein</fullName>
    </recommendedName>
</protein>
<dbReference type="GO" id="GO:1901681">
    <property type="term" value="F:sulfur compound binding"/>
    <property type="evidence" value="ECO:0007669"/>
    <property type="project" value="InterPro"/>
</dbReference>
<dbReference type="Pfam" id="PF00563">
    <property type="entry name" value="EAL"/>
    <property type="match status" value="1"/>
</dbReference>
<dbReference type="SMART" id="SM00052">
    <property type="entry name" value="EAL"/>
    <property type="match status" value="1"/>
</dbReference>
<evidence type="ECO:0000256" key="7">
    <source>
        <dbReference type="SAM" id="SignalP"/>
    </source>
</evidence>
<evidence type="ECO:0000259" key="8">
    <source>
        <dbReference type="PROSITE" id="PS50883"/>
    </source>
</evidence>
<dbReference type="NCBIfam" id="NF008022">
    <property type="entry name" value="PRK10752.1"/>
    <property type="match status" value="1"/>
</dbReference>
<dbReference type="InterPro" id="IPR035919">
    <property type="entry name" value="EAL_sf"/>
</dbReference>
<dbReference type="PANTHER" id="PTHR30368:SF2">
    <property type="entry name" value="SULFATE-BINDING PROTEIN"/>
    <property type="match status" value="1"/>
</dbReference>
<evidence type="ECO:0000256" key="6">
    <source>
        <dbReference type="SAM" id="MobiDB-lite"/>
    </source>
</evidence>
<evidence type="ECO:0000256" key="4">
    <source>
        <dbReference type="ARBA" id="ARBA00022729"/>
    </source>
</evidence>
<dbReference type="PANTHER" id="PTHR30368">
    <property type="entry name" value="SULFATE-BINDING PROTEIN"/>
    <property type="match status" value="1"/>
</dbReference>
<gene>
    <name evidence="9" type="ORF">JCM17844_28610</name>
</gene>
<evidence type="ECO:0000256" key="1">
    <source>
        <dbReference type="ARBA" id="ARBA00004418"/>
    </source>
</evidence>
<dbReference type="Gene3D" id="3.20.20.450">
    <property type="entry name" value="EAL domain"/>
    <property type="match status" value="1"/>
</dbReference>
<proteinExistence type="inferred from homology"/>
<feature type="chain" id="PRO_5022972962" description="EAL domain-containing protein" evidence="7">
    <location>
        <begin position="26"/>
        <end position="654"/>
    </location>
</feature>
<dbReference type="GO" id="GO:0042597">
    <property type="term" value="C:periplasmic space"/>
    <property type="evidence" value="ECO:0007669"/>
    <property type="project" value="UniProtKB-SubCell"/>
</dbReference>
<keyword evidence="3" id="KW-0813">Transport</keyword>
<dbReference type="Gene3D" id="3.40.190.10">
    <property type="entry name" value="Periplasmic binding protein-like II"/>
    <property type="match status" value="2"/>
</dbReference>
<dbReference type="SUPFAM" id="SSF53850">
    <property type="entry name" value="Periplasmic binding protein-like II"/>
    <property type="match status" value="1"/>
</dbReference>
<feature type="region of interest" description="Disordered" evidence="6">
    <location>
        <begin position="319"/>
        <end position="340"/>
    </location>
</feature>
<dbReference type="CDD" id="cd01005">
    <property type="entry name" value="PBP2_CysP"/>
    <property type="match status" value="1"/>
</dbReference>
<dbReference type="PROSITE" id="PS50883">
    <property type="entry name" value="EAL"/>
    <property type="match status" value="1"/>
</dbReference>
<comment type="caution">
    <text evidence="9">The sequence shown here is derived from an EMBL/GenBank/DDBJ whole genome shotgun (WGS) entry which is preliminary data.</text>
</comment>
<dbReference type="Proteomes" id="UP000322084">
    <property type="component" value="Unassembled WGS sequence"/>
</dbReference>
<feature type="signal peptide" evidence="7">
    <location>
        <begin position="1"/>
        <end position="25"/>
    </location>
</feature>
<dbReference type="SUPFAM" id="SSF141868">
    <property type="entry name" value="EAL domain-like"/>
    <property type="match status" value="1"/>
</dbReference>
<dbReference type="EMBL" id="BKCL01000014">
    <property type="protein sequence ID" value="GEQ99224.1"/>
    <property type="molecule type" value="Genomic_DNA"/>
</dbReference>
<keyword evidence="4 7" id="KW-0732">Signal</keyword>
<evidence type="ECO:0000313" key="9">
    <source>
        <dbReference type="EMBL" id="GEQ99224.1"/>
    </source>
</evidence>
<feature type="compositionally biased region" description="Polar residues" evidence="6">
    <location>
        <begin position="321"/>
        <end position="330"/>
    </location>
</feature>
<accession>A0A5A7MUB5</accession>
<evidence type="ECO:0000256" key="5">
    <source>
        <dbReference type="ARBA" id="ARBA00022764"/>
    </source>
</evidence>
<dbReference type="InterPro" id="IPR001633">
    <property type="entry name" value="EAL_dom"/>
</dbReference>
<comment type="similarity">
    <text evidence="2">Belongs to the prokaryotic sulfate-binding protein family.</text>
</comment>
<dbReference type="NCBIfam" id="NF008106">
    <property type="entry name" value="PRK10852.1"/>
    <property type="match status" value="1"/>
</dbReference>
<keyword evidence="5" id="KW-0574">Periplasm</keyword>
<dbReference type="InterPro" id="IPR005669">
    <property type="entry name" value="Thiosulph/SO4-bd"/>
</dbReference>
<evidence type="ECO:0000313" key="10">
    <source>
        <dbReference type="Proteomes" id="UP000322084"/>
    </source>
</evidence>
<sequence>MSNKSLKLKTLILAIGLASAPLAGAVADTEILNVSYDPTRELYQEFNKSFAEHWKEKTGETVTIRQSHGGAGKQARAVIDGLEADVVTLALSYDIDAIAEKTGFLSKDWQSRLPHESSPYTSTIVFLVRKGNPKGIKDWGDLASPGVEVITPNPKTSGGARWNFLAAWGWALDHFGGDEAKVRDYVTKVYRNVPVLDSGARGSTNTFVKRGIGDVLLAWENEALLAVNKLGRDDLEIVVPSVSILAQPPVTVVDHWVDAHGTRKIAEAYLNYLYTPVGQELAAKHYYRPRDEEVAGKYANVFPKVTRFTVKDVFGGWQKARQPTSPTVGPSTRFMRSENKPRRKCVARGWSAGDATEREQSMTKDALNELVHDALADVTDKNPADFSIHKDGNHFSARILGVTVTSAFQPIFSNLDSEVIGHEALLRPLAGKGAPLSPALAFAMAAEAGKVVTFDRVCRTIHLLNYVAQAPDDGFLFLNIHPRHVANVHGHGKVFERVLRHYAFPSCRVVLEITENETGEEAHLAEAVANYRKRDFAIAVDDFGCGHSNLDRLWRLQPDFLKLDLRVIQEASVNRRVRNSLAHLIRMLKELGAQTIIEGVETDEQARIALDAGVDYVQGFHFAKPLPLSEALKIRAIASRTGKSTLEHIYEVGL</sequence>
<dbReference type="GO" id="GO:0140104">
    <property type="term" value="F:molecular carrier activity"/>
    <property type="evidence" value="ECO:0007669"/>
    <property type="project" value="InterPro"/>
</dbReference>
<dbReference type="InterPro" id="IPR034408">
    <property type="entry name" value="Sulphate/thiosulphate_BS"/>
</dbReference>
<name>A0A5A7MUB5_9PROT</name>
<organism evidence="9 10">
    <name type="scientific">Iodidimonas gelatinilytica</name>
    <dbReference type="NCBI Taxonomy" id="1236966"/>
    <lineage>
        <taxon>Bacteria</taxon>
        <taxon>Pseudomonadati</taxon>
        <taxon>Pseudomonadota</taxon>
        <taxon>Alphaproteobacteria</taxon>
        <taxon>Iodidimonadales</taxon>
        <taxon>Iodidimonadaceae</taxon>
        <taxon>Iodidimonas</taxon>
    </lineage>
</organism>